<feature type="transmembrane region" description="Helical" evidence="1">
    <location>
        <begin position="44"/>
        <end position="61"/>
    </location>
</feature>
<evidence type="ECO:0000313" key="3">
    <source>
        <dbReference type="Proteomes" id="UP001303046"/>
    </source>
</evidence>
<dbReference type="InterPro" id="IPR004245">
    <property type="entry name" value="DUF229"/>
</dbReference>
<keyword evidence="1" id="KW-0812">Transmembrane</keyword>
<dbReference type="PANTHER" id="PTHR10974">
    <property type="entry name" value="FI08016P-RELATED"/>
    <property type="match status" value="1"/>
</dbReference>
<evidence type="ECO:0000313" key="2">
    <source>
        <dbReference type="EMBL" id="KAK6747331.1"/>
    </source>
</evidence>
<proteinExistence type="predicted"/>
<comment type="caution">
    <text evidence="2">The sequence shown here is derived from an EMBL/GenBank/DDBJ whole genome shotgun (WGS) entry which is preliminary data.</text>
</comment>
<dbReference type="EMBL" id="JAVFWL010000004">
    <property type="protein sequence ID" value="KAK6747331.1"/>
    <property type="molecule type" value="Genomic_DNA"/>
</dbReference>
<dbReference type="Proteomes" id="UP001303046">
    <property type="component" value="Unassembled WGS sequence"/>
</dbReference>
<protein>
    <submittedName>
        <fullName evidence="2">Uncharacterized protein</fullName>
    </submittedName>
</protein>
<organism evidence="2 3">
    <name type="scientific">Necator americanus</name>
    <name type="common">Human hookworm</name>
    <dbReference type="NCBI Taxonomy" id="51031"/>
    <lineage>
        <taxon>Eukaryota</taxon>
        <taxon>Metazoa</taxon>
        <taxon>Ecdysozoa</taxon>
        <taxon>Nematoda</taxon>
        <taxon>Chromadorea</taxon>
        <taxon>Rhabditida</taxon>
        <taxon>Rhabditina</taxon>
        <taxon>Rhabditomorpha</taxon>
        <taxon>Strongyloidea</taxon>
        <taxon>Ancylostomatidae</taxon>
        <taxon>Bunostominae</taxon>
        <taxon>Necator</taxon>
    </lineage>
</organism>
<dbReference type="Pfam" id="PF02995">
    <property type="entry name" value="DUF229"/>
    <property type="match status" value="2"/>
</dbReference>
<name>A0ABR1DBA9_NECAM</name>
<accession>A0ABR1DBA9</accession>
<keyword evidence="1" id="KW-1133">Transmembrane helix</keyword>
<keyword evidence="1" id="KW-0472">Membrane</keyword>
<dbReference type="PANTHER" id="PTHR10974:SF4">
    <property type="entry name" value="PROTEIN CBG09258"/>
    <property type="match status" value="1"/>
</dbReference>
<gene>
    <name evidence="2" type="primary">Necator_chrIV.g13791</name>
    <name evidence="2" type="ORF">RB195_000499</name>
</gene>
<keyword evidence="3" id="KW-1185">Reference proteome</keyword>
<sequence length="577" mass="67022">MVWVYERVTGLYMDLRWLADVSSQCFYPPREVWHQFIDSGGMKGLSLLIVSLILIVSFYLTRKHESLTYVTTADNFDKFYTYTQPNGMNSVYSMCPSFRCFYQPLLKNSNGFELGNIFPIEFNQPTAIIYDQIAVKCERNSPQPEIFYSKALVNVPISSDFPSLAMLIFDSVSLNHFKRSLPKTTQFLADNGFLTFNLYGQESDDSDANVLSILRGGASNSDNQIFLWDVMKDRGCTTFVSEELGGSSSILSNISINVDHDLRPFHEFSHSRTKGFCTQDGRVASLEYLENWWKILLNMKDVCQFSMHVVRTVTNSDYLTVVDNVLRPSTNLYTAKVEERSPLFSIKFPEKFRKKYFMEYYNIDYNIDRLVNTKDIGSTLMDIAAMSNFSIDIRGYSGGGMSLLRHTIDQYRSCEQANIPQHLCICMDHKDIESQKYDRNSVEFNNLFHYVEKEALKHKCMEEAFVTQRFDTLSVFSLNRMVEEGVRNEDDWTHVRNSSYDIGMRYFDIIVGVKTFQREQDVKQIRLHVLMRFRHTERFGTQPVGSPMVIWVNQRCGSRSLDQFCHMCYDNKLLTED</sequence>
<reference evidence="2 3" key="1">
    <citation type="submission" date="2023-08" db="EMBL/GenBank/DDBJ databases">
        <title>A Necator americanus chromosomal reference genome.</title>
        <authorList>
            <person name="Ilik V."/>
            <person name="Petrzelkova K.J."/>
            <person name="Pardy F."/>
            <person name="Fuh T."/>
            <person name="Niatou-Singa F.S."/>
            <person name="Gouil Q."/>
            <person name="Baker L."/>
            <person name="Ritchie M.E."/>
            <person name="Jex A.R."/>
            <person name="Gazzola D."/>
            <person name="Li H."/>
            <person name="Toshio Fujiwara R."/>
            <person name="Zhan B."/>
            <person name="Aroian R.V."/>
            <person name="Pafco B."/>
            <person name="Schwarz E.M."/>
        </authorList>
    </citation>
    <scope>NUCLEOTIDE SEQUENCE [LARGE SCALE GENOMIC DNA]</scope>
    <source>
        <strain evidence="2 3">Aroian</strain>
        <tissue evidence="2">Whole animal</tissue>
    </source>
</reference>
<evidence type="ECO:0000256" key="1">
    <source>
        <dbReference type="SAM" id="Phobius"/>
    </source>
</evidence>